<dbReference type="Proteomes" id="UP000546200">
    <property type="component" value="Unassembled WGS sequence"/>
</dbReference>
<dbReference type="Gene3D" id="2.40.170.20">
    <property type="entry name" value="TonB-dependent receptor, beta-barrel domain"/>
    <property type="match status" value="1"/>
</dbReference>
<comment type="subcellular location">
    <subcellularLocation>
        <location evidence="1">Cell outer membrane</location>
    </subcellularLocation>
</comment>
<evidence type="ECO:0000313" key="5">
    <source>
        <dbReference type="Proteomes" id="UP000546200"/>
    </source>
</evidence>
<keyword evidence="5" id="KW-1185">Reference proteome</keyword>
<name>A0A7W9EXD5_9SPHN</name>
<keyword evidence="4" id="KW-0675">Receptor</keyword>
<dbReference type="SUPFAM" id="SSF56935">
    <property type="entry name" value="Porins"/>
    <property type="match status" value="1"/>
</dbReference>
<dbReference type="RefSeq" id="WP_184059730.1">
    <property type="nucleotide sequence ID" value="NZ_JACIJK010000010.1"/>
</dbReference>
<evidence type="ECO:0000256" key="1">
    <source>
        <dbReference type="ARBA" id="ARBA00004442"/>
    </source>
</evidence>
<dbReference type="AlphaFoldDB" id="A0A7W9EXD5"/>
<dbReference type="GO" id="GO:0009279">
    <property type="term" value="C:cell outer membrane"/>
    <property type="evidence" value="ECO:0007669"/>
    <property type="project" value="UniProtKB-SubCell"/>
</dbReference>
<proteinExistence type="predicted"/>
<gene>
    <name evidence="4" type="ORF">FHS94_003286</name>
</gene>
<dbReference type="EMBL" id="JACIJK010000010">
    <property type="protein sequence ID" value="MBB5716423.1"/>
    <property type="molecule type" value="Genomic_DNA"/>
</dbReference>
<sequence length="58" mass="6319">MSPDRGPWSLELFVANLTNTRYVRDLGQGSLSFGLPSYVAAPPRTFGATYTLRNMPGA</sequence>
<organism evidence="4 5">
    <name type="scientific">Sphingomonas aerophila</name>
    <dbReference type="NCBI Taxonomy" id="1344948"/>
    <lineage>
        <taxon>Bacteria</taxon>
        <taxon>Pseudomonadati</taxon>
        <taxon>Pseudomonadota</taxon>
        <taxon>Alphaproteobacteria</taxon>
        <taxon>Sphingomonadales</taxon>
        <taxon>Sphingomonadaceae</taxon>
        <taxon>Sphingomonas</taxon>
    </lineage>
</organism>
<evidence type="ECO:0000256" key="2">
    <source>
        <dbReference type="ARBA" id="ARBA00023136"/>
    </source>
</evidence>
<keyword evidence="3" id="KW-0998">Cell outer membrane</keyword>
<reference evidence="4 5" key="1">
    <citation type="submission" date="2020-08" db="EMBL/GenBank/DDBJ databases">
        <title>Genomic Encyclopedia of Type Strains, Phase IV (KMG-IV): sequencing the most valuable type-strain genomes for metagenomic binning, comparative biology and taxonomic classification.</title>
        <authorList>
            <person name="Goeker M."/>
        </authorList>
    </citation>
    <scope>NUCLEOTIDE SEQUENCE [LARGE SCALE GENOMIC DNA]</scope>
    <source>
        <strain evidence="4 5">DSM 100044</strain>
    </source>
</reference>
<keyword evidence="2" id="KW-0472">Membrane</keyword>
<protein>
    <submittedName>
        <fullName evidence="4">Outer membrane receptor protein involved in Fe transport</fullName>
    </submittedName>
</protein>
<comment type="caution">
    <text evidence="4">The sequence shown here is derived from an EMBL/GenBank/DDBJ whole genome shotgun (WGS) entry which is preliminary data.</text>
</comment>
<accession>A0A7W9EXD5</accession>
<evidence type="ECO:0000313" key="4">
    <source>
        <dbReference type="EMBL" id="MBB5716423.1"/>
    </source>
</evidence>
<dbReference type="InterPro" id="IPR036942">
    <property type="entry name" value="Beta-barrel_TonB_sf"/>
</dbReference>
<evidence type="ECO:0000256" key="3">
    <source>
        <dbReference type="ARBA" id="ARBA00023237"/>
    </source>
</evidence>